<dbReference type="PANTHER" id="PTHR28020">
    <property type="entry name" value="YAP1-BINDING PROTEIN 1-RELATED"/>
    <property type="match status" value="1"/>
</dbReference>
<name>A0A3M7M7K4_9PLEO</name>
<protein>
    <submittedName>
        <fullName evidence="2">YAP-binding ALF4 Glomulin</fullName>
    </submittedName>
</protein>
<dbReference type="EMBL" id="KE747824">
    <property type="protein sequence ID" value="RMZ70374.1"/>
    <property type="molecule type" value="Genomic_DNA"/>
</dbReference>
<evidence type="ECO:0000313" key="3">
    <source>
        <dbReference type="Proteomes" id="UP000265663"/>
    </source>
</evidence>
<dbReference type="GO" id="GO:0034599">
    <property type="term" value="P:cellular response to oxidative stress"/>
    <property type="evidence" value="ECO:0007669"/>
    <property type="project" value="InterPro"/>
</dbReference>
<gene>
    <name evidence="2" type="ORF">GMOD_00000459</name>
</gene>
<organism evidence="2 3">
    <name type="scientific">Pyrenophora seminiperda CCB06</name>
    <dbReference type="NCBI Taxonomy" id="1302712"/>
    <lineage>
        <taxon>Eukaryota</taxon>
        <taxon>Fungi</taxon>
        <taxon>Dikarya</taxon>
        <taxon>Ascomycota</taxon>
        <taxon>Pezizomycotina</taxon>
        <taxon>Dothideomycetes</taxon>
        <taxon>Pleosporomycetidae</taxon>
        <taxon>Pleosporales</taxon>
        <taxon>Pleosporineae</taxon>
        <taxon>Pleosporaceae</taxon>
        <taxon>Pyrenophora</taxon>
    </lineage>
</organism>
<feature type="compositionally biased region" description="Acidic residues" evidence="1">
    <location>
        <begin position="229"/>
        <end position="239"/>
    </location>
</feature>
<dbReference type="Proteomes" id="UP000265663">
    <property type="component" value="Unassembled WGS sequence"/>
</dbReference>
<dbReference type="InterPro" id="IPR013877">
    <property type="entry name" value="YAP-bd/ALF4/Glomulin"/>
</dbReference>
<keyword evidence="3" id="KW-1185">Reference proteome</keyword>
<dbReference type="AlphaFoldDB" id="A0A3M7M7K4"/>
<dbReference type="Pfam" id="PF08568">
    <property type="entry name" value="Kinetochor_Ybp2"/>
    <property type="match status" value="1"/>
</dbReference>
<dbReference type="OrthoDB" id="5396786at2759"/>
<dbReference type="GO" id="GO:0005737">
    <property type="term" value="C:cytoplasm"/>
    <property type="evidence" value="ECO:0007669"/>
    <property type="project" value="TreeGrafter"/>
</dbReference>
<evidence type="ECO:0000313" key="2">
    <source>
        <dbReference type="EMBL" id="RMZ70374.1"/>
    </source>
</evidence>
<feature type="region of interest" description="Disordered" evidence="1">
    <location>
        <begin position="101"/>
        <end position="124"/>
    </location>
</feature>
<accession>A0A3M7M7K4</accession>
<dbReference type="PANTHER" id="PTHR28020:SF1">
    <property type="entry name" value="YAP1-BINDING PROTEIN 1-RELATED"/>
    <property type="match status" value="1"/>
</dbReference>
<evidence type="ECO:0000256" key="1">
    <source>
        <dbReference type="SAM" id="MobiDB-lite"/>
    </source>
</evidence>
<sequence length="666" mass="74002">MASAPDPAQKDQHPLLASRPPVTDPITYLTIIEYNLSDENLSVLHQVLQDAELTSTIGWDLIHLLLPLLPLSEECLQDIAAKGNPRECILKVTEALRILEFEEPRDPTDEEDEGESKLKVPEVGVGESSTSPAFRATIVPPLAVLKFEVLLNILATLHQRVKTKYPSRFLSTSLQAVLLTYNRANTHIEDLTLSAVKFVKTLSGTKRPHLPSRRSSGILLRTNTNQSEPDPEAQSDTPNIEETELVNRLLQSFLTHILEDYVLSLTSDDDVPGLSWASRLMEKYEPERIPNKPNYQKYADRFANDEDLTSRVAILGQILALTDDLGLKYDDLLQTVMDSEDEKRGIPRTEDEPPATAADIPLSRTGALLLIAAQNVKQELYASAKQDVSSSISIFPEHATILSNFIGALGPQTVGMEPEPLLDAVLTFGLIALEKNNVGEPKDDEAFAQYLQTTSLISANSPSPSLRGHAHYLTTTVLRSHPHDLVRLTFIRDTLEHCPYENLKASAVSWLKGETLEANSPQVQLGDEEHEETNIFATPVAISTVAPYLWPDLSKSYDTSTKLEDSWMQFRQELGFYVAALNFYYLLLQAKHLHSTLGIKDIDKNHGIQSHYLDVLKQVAARFQKELASGGGTLVVEGDEALEQAKADVGLVEKVIEWVEGRLKEM</sequence>
<feature type="region of interest" description="Disordered" evidence="1">
    <location>
        <begin position="206"/>
        <end position="239"/>
    </location>
</feature>
<dbReference type="InterPro" id="IPR040347">
    <property type="entry name" value="YBP1/2"/>
</dbReference>
<proteinExistence type="predicted"/>
<reference evidence="2 3" key="1">
    <citation type="journal article" date="2014" name="PLoS ONE">
        <title>De novo Genome Assembly of the Fungal Plant Pathogen Pyrenophora semeniperda.</title>
        <authorList>
            <person name="Soliai M.M."/>
            <person name="Meyer S.E."/>
            <person name="Udall J.A."/>
            <person name="Elzinga D.E."/>
            <person name="Hermansen R.A."/>
            <person name="Bodily P.M."/>
            <person name="Hart A.A."/>
            <person name="Coleman C.E."/>
        </authorList>
    </citation>
    <scope>NUCLEOTIDE SEQUENCE [LARGE SCALE GENOMIC DNA]</scope>
    <source>
        <strain evidence="2 3">CCB06</strain>
        <tissue evidence="2">Mycelium</tissue>
    </source>
</reference>